<feature type="domain" description="Hemerythrin-like" evidence="2">
    <location>
        <begin position="24"/>
        <end position="141"/>
    </location>
</feature>
<dbReference type="PANTHER" id="PTHR35585">
    <property type="entry name" value="HHE DOMAIN PROTEIN (AFU_ORTHOLOGUE AFUA_4G00730)"/>
    <property type="match status" value="1"/>
</dbReference>
<dbReference type="Proteomes" id="UP000621500">
    <property type="component" value="Unassembled WGS sequence"/>
</dbReference>
<dbReference type="EMBL" id="BONX01000009">
    <property type="protein sequence ID" value="GIG95143.1"/>
    <property type="molecule type" value="Genomic_DNA"/>
</dbReference>
<dbReference type="Pfam" id="PF01814">
    <property type="entry name" value="Hemerythrin"/>
    <property type="match status" value="1"/>
</dbReference>
<feature type="compositionally biased region" description="Pro residues" evidence="1">
    <location>
        <begin position="209"/>
        <end position="219"/>
    </location>
</feature>
<reference evidence="3 4" key="1">
    <citation type="submission" date="2021-01" db="EMBL/GenBank/DDBJ databases">
        <title>Whole genome shotgun sequence of Plantactinospora mayteni NBRC 109088.</title>
        <authorList>
            <person name="Komaki H."/>
            <person name="Tamura T."/>
        </authorList>
    </citation>
    <scope>NUCLEOTIDE SEQUENCE [LARGE SCALE GENOMIC DNA]</scope>
    <source>
        <strain evidence="3 4">NBRC 109088</strain>
    </source>
</reference>
<sequence length="219" mass="23429">MSVPLPPLPPAGDDEDYRPGGRSMLELLAEEHDQIVALCAELAEDVGPERRSQVAEVLTATVARHLSGEEQYLYPTVRSALPDGGPLADREIAADTDTLRTLRELVHVRPTEPRFAALADEVTGQLRRHASTASTAIFPALRSAASDADLIRLGNRVEIAEEAAPTRPHPDAPATPPWNRVVEPALGVVDKVRDAVSGRPTYVEDLTPPTSPATPPAAP</sequence>
<feature type="compositionally biased region" description="Pro residues" evidence="1">
    <location>
        <begin position="1"/>
        <end position="10"/>
    </location>
</feature>
<protein>
    <submittedName>
        <fullName evidence="3">Hemerythrin</fullName>
    </submittedName>
</protein>
<keyword evidence="4" id="KW-1185">Reference proteome</keyword>
<evidence type="ECO:0000256" key="1">
    <source>
        <dbReference type="SAM" id="MobiDB-lite"/>
    </source>
</evidence>
<feature type="region of interest" description="Disordered" evidence="1">
    <location>
        <begin position="1"/>
        <end position="21"/>
    </location>
</feature>
<evidence type="ECO:0000313" key="4">
    <source>
        <dbReference type="Proteomes" id="UP000621500"/>
    </source>
</evidence>
<feature type="region of interest" description="Disordered" evidence="1">
    <location>
        <begin position="198"/>
        <end position="219"/>
    </location>
</feature>
<gene>
    <name evidence="3" type="ORF">Pma05_17160</name>
</gene>
<dbReference type="PANTHER" id="PTHR35585:SF1">
    <property type="entry name" value="HHE DOMAIN PROTEIN (AFU_ORTHOLOGUE AFUA_4G00730)"/>
    <property type="match status" value="1"/>
</dbReference>
<dbReference type="Gene3D" id="1.20.120.520">
    <property type="entry name" value="nmb1532 protein domain like"/>
    <property type="match status" value="1"/>
</dbReference>
<accession>A0ABQ4EK51</accession>
<proteinExistence type="predicted"/>
<dbReference type="InterPro" id="IPR012312">
    <property type="entry name" value="Hemerythrin-like"/>
</dbReference>
<name>A0ABQ4EK51_9ACTN</name>
<organism evidence="3 4">
    <name type="scientific">Plantactinospora mayteni</name>
    <dbReference type="NCBI Taxonomy" id="566021"/>
    <lineage>
        <taxon>Bacteria</taxon>
        <taxon>Bacillati</taxon>
        <taxon>Actinomycetota</taxon>
        <taxon>Actinomycetes</taxon>
        <taxon>Micromonosporales</taxon>
        <taxon>Micromonosporaceae</taxon>
        <taxon>Plantactinospora</taxon>
    </lineage>
</organism>
<comment type="caution">
    <text evidence="3">The sequence shown here is derived from an EMBL/GenBank/DDBJ whole genome shotgun (WGS) entry which is preliminary data.</text>
</comment>
<dbReference type="RefSeq" id="WP_203856770.1">
    <property type="nucleotide sequence ID" value="NZ_BAAAZQ010000019.1"/>
</dbReference>
<evidence type="ECO:0000313" key="3">
    <source>
        <dbReference type="EMBL" id="GIG95143.1"/>
    </source>
</evidence>
<evidence type="ECO:0000259" key="2">
    <source>
        <dbReference type="Pfam" id="PF01814"/>
    </source>
</evidence>